<proteinExistence type="predicted"/>
<gene>
    <name evidence="2" type="ORF">SCF082_LOCUS4188</name>
</gene>
<keyword evidence="3" id="KW-1185">Reference proteome</keyword>
<feature type="compositionally biased region" description="Basic and acidic residues" evidence="1">
    <location>
        <begin position="40"/>
        <end position="50"/>
    </location>
</feature>
<protein>
    <submittedName>
        <fullName evidence="2">Autotransporter outer membrane beta-barrel domain-containing protein</fullName>
    </submittedName>
</protein>
<evidence type="ECO:0000313" key="3">
    <source>
        <dbReference type="Proteomes" id="UP001642464"/>
    </source>
</evidence>
<feature type="compositionally biased region" description="Basic and acidic residues" evidence="1">
    <location>
        <begin position="60"/>
        <end position="94"/>
    </location>
</feature>
<feature type="compositionally biased region" description="Polar residues" evidence="1">
    <location>
        <begin position="1"/>
        <end position="11"/>
    </location>
</feature>
<feature type="region of interest" description="Disordered" evidence="1">
    <location>
        <begin position="133"/>
        <end position="154"/>
    </location>
</feature>
<feature type="region of interest" description="Disordered" evidence="1">
    <location>
        <begin position="1"/>
        <end position="94"/>
    </location>
</feature>
<sequence>MGRGSTEGTARQNDDSVAESLEVEVVEAKSSRRSKPAKPSKPEPKHEAKPQAKLQTKHQAKPEAKLQAKPQAKPEAKPEVKPEAKPEAKPSLQDVDKGAFGHVLPEFLDPFAIQHFTCFALQVQQITATAFFQRQDSEDEDDEEVASVRSDEEH</sequence>
<comment type="caution">
    <text evidence="2">The sequence shown here is derived from an EMBL/GenBank/DDBJ whole genome shotgun (WGS) entry which is preliminary data.</text>
</comment>
<evidence type="ECO:0000256" key="1">
    <source>
        <dbReference type="SAM" id="MobiDB-lite"/>
    </source>
</evidence>
<evidence type="ECO:0000313" key="2">
    <source>
        <dbReference type="EMBL" id="CAK8995041.1"/>
    </source>
</evidence>
<dbReference type="EMBL" id="CAXAMM010002169">
    <property type="protein sequence ID" value="CAK8995041.1"/>
    <property type="molecule type" value="Genomic_DNA"/>
</dbReference>
<reference evidence="2 3" key="1">
    <citation type="submission" date="2024-02" db="EMBL/GenBank/DDBJ databases">
        <authorList>
            <person name="Chen Y."/>
            <person name="Shah S."/>
            <person name="Dougan E. K."/>
            <person name="Thang M."/>
            <person name="Chan C."/>
        </authorList>
    </citation>
    <scope>NUCLEOTIDE SEQUENCE [LARGE SCALE GENOMIC DNA]</scope>
</reference>
<accession>A0ABP0HXV0</accession>
<organism evidence="2 3">
    <name type="scientific">Durusdinium trenchii</name>
    <dbReference type="NCBI Taxonomy" id="1381693"/>
    <lineage>
        <taxon>Eukaryota</taxon>
        <taxon>Sar</taxon>
        <taxon>Alveolata</taxon>
        <taxon>Dinophyceae</taxon>
        <taxon>Suessiales</taxon>
        <taxon>Symbiodiniaceae</taxon>
        <taxon>Durusdinium</taxon>
    </lineage>
</organism>
<name>A0ABP0HXV0_9DINO</name>
<dbReference type="Proteomes" id="UP001642464">
    <property type="component" value="Unassembled WGS sequence"/>
</dbReference>